<accession>A0ABU7HZM2</accession>
<organism evidence="3 4">
    <name type="scientific">Pseudomonas ulcerans</name>
    <dbReference type="NCBI Taxonomy" id="3115852"/>
    <lineage>
        <taxon>Bacteria</taxon>
        <taxon>Pseudomonadati</taxon>
        <taxon>Pseudomonadota</taxon>
        <taxon>Gammaproteobacteria</taxon>
        <taxon>Pseudomonadales</taxon>
        <taxon>Pseudomonadaceae</taxon>
        <taxon>Pseudomonas</taxon>
    </lineage>
</organism>
<evidence type="ECO:0000313" key="4">
    <source>
        <dbReference type="Proteomes" id="UP001335100"/>
    </source>
</evidence>
<dbReference type="EMBL" id="JAZDQJ010000045">
    <property type="protein sequence ID" value="MEE1936826.1"/>
    <property type="molecule type" value="Genomic_DNA"/>
</dbReference>
<dbReference type="PANTHER" id="PTHR12169">
    <property type="entry name" value="ATPASE N2B"/>
    <property type="match status" value="1"/>
</dbReference>
<keyword evidence="3" id="KW-0132">Cell division</keyword>
<protein>
    <submittedName>
        <fullName evidence="3">Cell division protein ZapE</fullName>
    </submittedName>
</protein>
<name>A0ABU7HZM2_9PSED</name>
<comment type="caution">
    <text evidence="3">The sequence shown here is derived from an EMBL/GenBank/DDBJ whole genome shotgun (WGS) entry which is preliminary data.</text>
</comment>
<dbReference type="Pfam" id="PF03969">
    <property type="entry name" value="AFG1_ATPase"/>
    <property type="match status" value="2"/>
</dbReference>
<sequence length="369" mass="41521">MSSDTPLALYQQAIRDQGFVADPAQLAAAEALQACFDAVQQGQPAQGVYLWGPVGRGKTWLMDQFHRCLTIPARRQHFHHFMRWTHQRLFQLNGTADPLQALARSLAEEIRVLCFDELFVNDIGDAIILGRLFQVLFEAGVVVVATSNLPPRQLYADGFNRERFLPAIVAIEAHMRVVPVHGEQDHRLHPGAGQQRYWVRQPGQPCALAAVFDELSGDLPATDADLDVGYRTVQVVRRSAKVLWCDYPHLCEEPLAAMEFMALCEQFEAILLSGVPALGAPRQAGRIARGTEDGAERVVAGDRELPQLSPKDNGVRRFIALVDECYDQRVALYLEAEVALEALYTEGYLEFPFRRTLSRLREMQLQRFR</sequence>
<dbReference type="PANTHER" id="PTHR12169:SF6">
    <property type="entry name" value="AFG1-LIKE ATPASE"/>
    <property type="match status" value="1"/>
</dbReference>
<keyword evidence="1" id="KW-0547">Nucleotide-binding</keyword>
<evidence type="ECO:0000313" key="3">
    <source>
        <dbReference type="EMBL" id="MEE1936826.1"/>
    </source>
</evidence>
<keyword evidence="2" id="KW-0067">ATP-binding</keyword>
<reference evidence="3 4" key="1">
    <citation type="submission" date="2024-01" db="EMBL/GenBank/DDBJ databases">
        <title>Unpublished Manusciprt.</title>
        <authorList>
            <person name="Duman M."/>
            <person name="Valdes E.G."/>
            <person name="Ajmi N."/>
            <person name="Altun S."/>
            <person name="Saticioglu I.B."/>
        </authorList>
    </citation>
    <scope>NUCLEOTIDE SEQUENCE [LARGE SCALE GENOMIC DNA]</scope>
    <source>
        <strain evidence="3 4">148P</strain>
    </source>
</reference>
<dbReference type="GO" id="GO:0051301">
    <property type="term" value="P:cell division"/>
    <property type="evidence" value="ECO:0007669"/>
    <property type="project" value="UniProtKB-KW"/>
</dbReference>
<dbReference type="SUPFAM" id="SSF52540">
    <property type="entry name" value="P-loop containing nucleoside triphosphate hydrolases"/>
    <property type="match status" value="1"/>
</dbReference>
<gene>
    <name evidence="3" type="primary">zapE</name>
    <name evidence="3" type="ORF">V0R50_26690</name>
</gene>
<evidence type="ECO:0000256" key="1">
    <source>
        <dbReference type="ARBA" id="ARBA00022741"/>
    </source>
</evidence>
<dbReference type="InterPro" id="IPR027417">
    <property type="entry name" value="P-loop_NTPase"/>
</dbReference>
<dbReference type="Gene3D" id="3.40.50.300">
    <property type="entry name" value="P-loop containing nucleotide triphosphate hydrolases"/>
    <property type="match status" value="1"/>
</dbReference>
<proteinExistence type="predicted"/>
<evidence type="ECO:0000256" key="2">
    <source>
        <dbReference type="ARBA" id="ARBA00022840"/>
    </source>
</evidence>
<dbReference type="Proteomes" id="UP001335100">
    <property type="component" value="Unassembled WGS sequence"/>
</dbReference>
<keyword evidence="4" id="KW-1185">Reference proteome</keyword>
<dbReference type="InterPro" id="IPR005654">
    <property type="entry name" value="ATPase_AFG1-like"/>
</dbReference>
<dbReference type="RefSeq" id="WP_330077494.1">
    <property type="nucleotide sequence ID" value="NZ_JAZDQJ010000045.1"/>
</dbReference>
<keyword evidence="3" id="KW-0131">Cell cycle</keyword>
<dbReference type="NCBIfam" id="NF040713">
    <property type="entry name" value="ZapE"/>
    <property type="match status" value="1"/>
</dbReference>